<keyword evidence="19" id="KW-1185">Reference proteome</keyword>
<dbReference type="PRINTS" id="PR00756">
    <property type="entry name" value="ALADIPTASE"/>
</dbReference>
<dbReference type="GO" id="GO:0006508">
    <property type="term" value="P:proteolysis"/>
    <property type="evidence" value="ECO:0007669"/>
    <property type="project" value="UniProtKB-UniRule"/>
</dbReference>
<dbReference type="Pfam" id="PF17900">
    <property type="entry name" value="Peptidase_M1_N"/>
    <property type="match status" value="1"/>
</dbReference>
<evidence type="ECO:0000256" key="6">
    <source>
        <dbReference type="ARBA" id="ARBA00022438"/>
    </source>
</evidence>
<evidence type="ECO:0000256" key="9">
    <source>
        <dbReference type="ARBA" id="ARBA00022801"/>
    </source>
</evidence>
<keyword evidence="10" id="KW-0862">Zinc</keyword>
<comment type="catalytic activity">
    <reaction evidence="1">
        <text>Release of an N-terminal amino acid, Xaa-|-Yaa- from a peptide, amide or arylamide. Xaa is preferably Ala, but may be most amino acids including Pro (slow action). When a terminal hydrophobic residue is followed by a prolyl residue, the two may be released as an intact Xaa-Pro dipeptide.</text>
        <dbReference type="EC" id="3.4.11.2"/>
    </reaction>
</comment>
<proteinExistence type="inferred from homology"/>
<dbReference type="InterPro" id="IPR038438">
    <property type="entry name" value="PepN_Ig-like_sf"/>
</dbReference>
<dbReference type="InterPro" id="IPR001930">
    <property type="entry name" value="Peptidase_M1"/>
</dbReference>
<dbReference type="Pfam" id="PF01433">
    <property type="entry name" value="Peptidase_M1"/>
    <property type="match status" value="1"/>
</dbReference>
<dbReference type="Gene3D" id="2.60.40.1730">
    <property type="entry name" value="tricorn interacting facor f3 domain"/>
    <property type="match status" value="1"/>
</dbReference>
<keyword evidence="11" id="KW-0482">Metalloprotease</keyword>
<comment type="function">
    <text evidence="12">Aminopeptidase N is involved in the degradation of intracellular peptides generated by protein breakdown during normal growth as well as in response to nutrient starvation.</text>
</comment>
<dbReference type="InterPro" id="IPR042097">
    <property type="entry name" value="Aminopeptidase_N-like_N_sf"/>
</dbReference>
<dbReference type="Proteomes" id="UP001178148">
    <property type="component" value="Unassembled WGS sequence"/>
</dbReference>
<dbReference type="EMBL" id="JASXSV010000009">
    <property type="protein sequence ID" value="MDP0588986.1"/>
    <property type="molecule type" value="Genomic_DNA"/>
</dbReference>
<comment type="similarity">
    <text evidence="3">Belongs to the peptidase M1 family.</text>
</comment>
<dbReference type="FunFam" id="2.60.40.1730:FF:000005">
    <property type="entry name" value="Aminopeptidase N"/>
    <property type="match status" value="1"/>
</dbReference>
<feature type="domain" description="Peptidase M1 membrane alanine aminopeptidase" evidence="14">
    <location>
        <begin position="233"/>
        <end position="445"/>
    </location>
</feature>
<keyword evidence="7" id="KW-0645">Protease</keyword>
<dbReference type="InterPro" id="IPR027268">
    <property type="entry name" value="Peptidase_M4/M1_CTD_sf"/>
</dbReference>
<dbReference type="Gene3D" id="2.60.40.1840">
    <property type="match status" value="1"/>
</dbReference>
<accession>A0AA90P0Z2</accession>
<evidence type="ECO:0000256" key="3">
    <source>
        <dbReference type="ARBA" id="ARBA00010136"/>
    </source>
</evidence>
<evidence type="ECO:0000259" key="15">
    <source>
        <dbReference type="Pfam" id="PF11940"/>
    </source>
</evidence>
<feature type="domain" description="Peptidase M1 alanyl aminopeptidase C-terminal" evidence="16">
    <location>
        <begin position="554"/>
        <end position="877"/>
    </location>
</feature>
<evidence type="ECO:0000313" key="19">
    <source>
        <dbReference type="Proteomes" id="UP001178148"/>
    </source>
</evidence>
<dbReference type="FunFam" id="1.10.390.10:FF:000002">
    <property type="entry name" value="Aminopeptidase N"/>
    <property type="match status" value="1"/>
</dbReference>
<dbReference type="InterPro" id="IPR035414">
    <property type="entry name" value="Peptidase_M1_pepN_Ig-like"/>
</dbReference>
<dbReference type="InterPro" id="IPR012779">
    <property type="entry name" value="Peptidase_M1_pepN"/>
</dbReference>
<evidence type="ECO:0000256" key="11">
    <source>
        <dbReference type="ARBA" id="ARBA00023049"/>
    </source>
</evidence>
<protein>
    <recommendedName>
        <fullName evidence="5 13">Aminopeptidase N</fullName>
        <ecNumber evidence="4 13">3.4.11.2</ecNumber>
    </recommendedName>
</protein>
<evidence type="ECO:0000256" key="12">
    <source>
        <dbReference type="ARBA" id="ARBA00059739"/>
    </source>
</evidence>
<dbReference type="GO" id="GO:0016285">
    <property type="term" value="F:alanyl aminopeptidase activity"/>
    <property type="evidence" value="ECO:0007669"/>
    <property type="project" value="UniProtKB-EC"/>
</dbReference>
<dbReference type="NCBIfam" id="TIGR02414">
    <property type="entry name" value="pepN_proteo"/>
    <property type="match status" value="1"/>
</dbReference>
<dbReference type="EC" id="3.4.11.2" evidence="4 13"/>
<dbReference type="GO" id="GO:0008270">
    <property type="term" value="F:zinc ion binding"/>
    <property type="evidence" value="ECO:0007669"/>
    <property type="project" value="InterPro"/>
</dbReference>
<organism evidence="18 19">
    <name type="scientific">Candidatus Endonucleibacter bathymodioli</name>
    <dbReference type="NCBI Taxonomy" id="539814"/>
    <lineage>
        <taxon>Bacteria</taxon>
        <taxon>Pseudomonadati</taxon>
        <taxon>Pseudomonadota</taxon>
        <taxon>Gammaproteobacteria</taxon>
        <taxon>Oceanospirillales</taxon>
        <taxon>Endozoicomonadaceae</taxon>
        <taxon>Candidatus Endonucleibacter</taxon>
    </lineage>
</organism>
<dbReference type="SUPFAM" id="SSF55486">
    <property type="entry name" value="Metalloproteases ('zincins'), catalytic domain"/>
    <property type="match status" value="1"/>
</dbReference>
<evidence type="ECO:0000256" key="1">
    <source>
        <dbReference type="ARBA" id="ARBA00000098"/>
    </source>
</evidence>
<dbReference type="Pfam" id="PF11940">
    <property type="entry name" value="DUF3458"/>
    <property type="match status" value="1"/>
</dbReference>
<dbReference type="InterPro" id="IPR024601">
    <property type="entry name" value="Peptidase_M1_pepN_C"/>
</dbReference>
<gene>
    <name evidence="18" type="primary">pepN</name>
    <name evidence="18" type="ORF">QS748_07255</name>
</gene>
<feature type="domain" description="Peptidase M1 alanyl aminopeptidase Ig-like fold" evidence="15">
    <location>
        <begin position="450"/>
        <end position="549"/>
    </location>
</feature>
<comment type="cofactor">
    <cofactor evidence="2">
        <name>Zn(2+)</name>
        <dbReference type="ChEBI" id="CHEBI:29105"/>
    </cofactor>
</comment>
<dbReference type="InterPro" id="IPR037144">
    <property type="entry name" value="Peptidase_M1_pepN_C_sf"/>
</dbReference>
<evidence type="ECO:0000256" key="2">
    <source>
        <dbReference type="ARBA" id="ARBA00001947"/>
    </source>
</evidence>
<dbReference type="SUPFAM" id="SSF63737">
    <property type="entry name" value="Leukotriene A4 hydrolase N-terminal domain"/>
    <property type="match status" value="1"/>
</dbReference>
<dbReference type="PANTHER" id="PTHR46322:SF1">
    <property type="entry name" value="PUROMYCIN-SENSITIVE AMINOPEPTIDASE"/>
    <property type="match status" value="1"/>
</dbReference>
<evidence type="ECO:0000259" key="16">
    <source>
        <dbReference type="Pfam" id="PF17432"/>
    </source>
</evidence>
<evidence type="ECO:0000256" key="4">
    <source>
        <dbReference type="ARBA" id="ARBA00012564"/>
    </source>
</evidence>
<dbReference type="AlphaFoldDB" id="A0AA90P0Z2"/>
<dbReference type="FunFam" id="3.30.2010.30:FF:000002">
    <property type="entry name" value="Putative aminopeptidase N"/>
    <property type="match status" value="1"/>
</dbReference>
<name>A0AA90P0Z2_9GAMM</name>
<evidence type="ECO:0000259" key="14">
    <source>
        <dbReference type="Pfam" id="PF01433"/>
    </source>
</evidence>
<evidence type="ECO:0000256" key="10">
    <source>
        <dbReference type="ARBA" id="ARBA00022833"/>
    </source>
</evidence>
<dbReference type="InterPro" id="IPR045357">
    <property type="entry name" value="Aminopeptidase_N-like_N"/>
</dbReference>
<sequence>MKDSQPKAIFLKDYQPPAYWIDKTDLVFDLHEDYALVTTALSMRLNESQGEASALVLAGDKDLDLQSVKIDGRLLEKSDYTESEEQLTIPINNAQFSLEIKTRIKPQENTSLEGLYQSNGMFCTQCEAEGFRKITYYLDRPDVMSVFTTKIIADKARYPVLLSNGNDIDRGGLDDGRHWVMWSDPFKKPSYLFAIVAGDLQLVEDHFTTMSGRDVVLRIFTEQHNIHKCDHAMVSLKKSMKWDEEVYGREYDLDVFMIVAVDYFNMGAMENKGLNIFNSSCVLASPDTATDSRYQRIEAIVAHEYFHNWSGNRVTCRDWFQLSLKEGFTVFRDSEFSADMNSRGVKRIEDADILRTVQFAEDSGPMAHPIRPESFIEISNFYTVTIYEKGAEVVRMINGILGAENFRKGSDLYFKRHDGQAVTCEDFVRAMEDASGYDLGQFRRWYSQAGTPVLDVTDHFNEQTGQYRLTIEQSCPATPDQETKEPFHIPFRLGLLGDDGKDLALNIQGDTEIVLDVKKSKETFIFEQISTKPVPSLLRGFSAPVRVHYNHTMSDLVFLMENDSDSFNSWDAGQRLAMADIQALVAAFNKGEKRYPDKVLIDTFGKVITNESLDLTVKAQMLILPSEASVAEHNDNVQPDLIYLARKQVKQDIARAHQSSLLKLWTSLSQDKIYTPKAEDIAERTLKNVCLSYLVTLDNVQHLELASNQYSQASNMTDRFAALSCVINAERQQPALITKLLTSFLTRYRDDANVMDQWFSVQASSPLLGTLAHVQSLMEHEQFDENNPNKVRAVLGAFSQNMRQFHCKDGSGYRFLAEMIIMFDAKNPQIASRLLQPLTRWQKFEPTRQEYMKKALETIRQESNLSADVYEVVNKSL</sequence>
<dbReference type="Gene3D" id="1.10.390.10">
    <property type="entry name" value="Neutral Protease Domain 2"/>
    <property type="match status" value="1"/>
</dbReference>
<feature type="domain" description="Aminopeptidase N-like N-terminal" evidence="17">
    <location>
        <begin position="60"/>
        <end position="192"/>
    </location>
</feature>
<reference evidence="18 19" key="1">
    <citation type="journal article" date="2023" name="bioRxiv">
        <title>An intranuclear bacterial parasite of deep-sea mussels expresses apoptosis inhibitors acquired from its host.</title>
        <authorList>
            <person name="Gonzalez Porras M.A."/>
            <person name="Assie A."/>
            <person name="Tietjen M."/>
            <person name="Violette M."/>
            <person name="Kleiner M."/>
            <person name="Gruber-Vodicka H."/>
            <person name="Dubilier N."/>
            <person name="Leisch N."/>
        </authorList>
    </citation>
    <scope>NUCLEOTIDE SEQUENCE [LARGE SCALE GENOMIC DNA]</scope>
    <source>
        <strain evidence="18">IAP13</strain>
    </source>
</reference>
<evidence type="ECO:0000256" key="8">
    <source>
        <dbReference type="ARBA" id="ARBA00022723"/>
    </source>
</evidence>
<dbReference type="InterPro" id="IPR014782">
    <property type="entry name" value="Peptidase_M1_dom"/>
</dbReference>
<dbReference type="Pfam" id="PF17432">
    <property type="entry name" value="DUF3458_C"/>
    <property type="match status" value="1"/>
</dbReference>
<evidence type="ECO:0000313" key="18">
    <source>
        <dbReference type="EMBL" id="MDP0588986.1"/>
    </source>
</evidence>
<evidence type="ECO:0000259" key="17">
    <source>
        <dbReference type="Pfam" id="PF17900"/>
    </source>
</evidence>
<comment type="caution">
    <text evidence="18">The sequence shown here is derived from an EMBL/GenBank/DDBJ whole genome shotgun (WGS) entry which is preliminary data.</text>
</comment>
<dbReference type="GO" id="GO:0008237">
    <property type="term" value="F:metallopeptidase activity"/>
    <property type="evidence" value="ECO:0007669"/>
    <property type="project" value="UniProtKB-UniRule"/>
</dbReference>
<evidence type="ECO:0000256" key="7">
    <source>
        <dbReference type="ARBA" id="ARBA00022670"/>
    </source>
</evidence>
<dbReference type="PANTHER" id="PTHR46322">
    <property type="entry name" value="PUROMYCIN-SENSITIVE AMINOPEPTIDASE"/>
    <property type="match status" value="1"/>
</dbReference>
<evidence type="ECO:0000256" key="13">
    <source>
        <dbReference type="NCBIfam" id="TIGR02414"/>
    </source>
</evidence>
<dbReference type="CDD" id="cd09600">
    <property type="entry name" value="M1_APN"/>
    <property type="match status" value="1"/>
</dbReference>
<dbReference type="FunFam" id="2.60.40.1840:FF:000001">
    <property type="entry name" value="Aminopeptidase N"/>
    <property type="match status" value="1"/>
</dbReference>
<keyword evidence="6 18" id="KW-0031">Aminopeptidase</keyword>
<dbReference type="Gene3D" id="1.25.50.10">
    <property type="entry name" value="Peptidase M1, alanyl aminopeptidase, C-terminal domain"/>
    <property type="match status" value="1"/>
</dbReference>
<dbReference type="Gene3D" id="3.30.2010.30">
    <property type="match status" value="1"/>
</dbReference>
<evidence type="ECO:0000256" key="5">
    <source>
        <dbReference type="ARBA" id="ARBA00015611"/>
    </source>
</evidence>
<keyword evidence="9 18" id="KW-0378">Hydrolase</keyword>
<keyword evidence="8" id="KW-0479">Metal-binding</keyword>